<dbReference type="Pfam" id="PF02518">
    <property type="entry name" value="HATPase_c"/>
    <property type="match status" value="1"/>
</dbReference>
<protein>
    <recommendedName>
        <fullName evidence="2">histidine kinase</fullName>
        <ecNumber evidence="2">2.7.13.3</ecNumber>
    </recommendedName>
</protein>
<dbReference type="GO" id="GO:0000160">
    <property type="term" value="P:phosphorelay signal transduction system"/>
    <property type="evidence" value="ECO:0007669"/>
    <property type="project" value="UniProtKB-KW"/>
</dbReference>
<dbReference type="SUPFAM" id="SSF55874">
    <property type="entry name" value="ATPase domain of HSP90 chaperone/DNA topoisomerase II/histidine kinase"/>
    <property type="match status" value="2"/>
</dbReference>
<evidence type="ECO:0000259" key="9">
    <source>
        <dbReference type="PROSITE" id="PS50109"/>
    </source>
</evidence>
<dbReference type="OrthoDB" id="9816482at2"/>
<keyword evidence="3" id="KW-0597">Phosphoprotein</keyword>
<keyword evidence="5" id="KW-0547">Nucleotide-binding</keyword>
<evidence type="ECO:0000256" key="1">
    <source>
        <dbReference type="ARBA" id="ARBA00000085"/>
    </source>
</evidence>
<dbReference type="GO" id="GO:0004673">
    <property type="term" value="F:protein histidine kinase activity"/>
    <property type="evidence" value="ECO:0007669"/>
    <property type="project" value="UniProtKB-EC"/>
</dbReference>
<evidence type="ECO:0000256" key="7">
    <source>
        <dbReference type="ARBA" id="ARBA00022840"/>
    </source>
</evidence>
<reference evidence="10 11" key="1">
    <citation type="submission" date="2018-11" db="EMBL/GenBank/DDBJ databases">
        <title>Sequencing the genomes of 1000 actinobacteria strains.</title>
        <authorList>
            <person name="Klenk H.-P."/>
        </authorList>
    </citation>
    <scope>NUCLEOTIDE SEQUENCE [LARGE SCALE GENOMIC DNA]</scope>
    <source>
        <strain evidence="10 11">DSM 13521</strain>
    </source>
</reference>
<evidence type="ECO:0000256" key="2">
    <source>
        <dbReference type="ARBA" id="ARBA00012438"/>
    </source>
</evidence>
<dbReference type="InterPro" id="IPR036890">
    <property type="entry name" value="HATPase_C_sf"/>
</dbReference>
<dbReference type="PRINTS" id="PR00344">
    <property type="entry name" value="BCTRLSENSOR"/>
</dbReference>
<dbReference type="RefSeq" id="WP_123738170.1">
    <property type="nucleotide sequence ID" value="NZ_RKHQ01000001.1"/>
</dbReference>
<keyword evidence="8" id="KW-0902">Two-component regulatory system</keyword>
<dbReference type="InterPro" id="IPR003594">
    <property type="entry name" value="HATPase_dom"/>
</dbReference>
<evidence type="ECO:0000313" key="11">
    <source>
        <dbReference type="Proteomes" id="UP000275356"/>
    </source>
</evidence>
<evidence type="ECO:0000313" key="10">
    <source>
        <dbReference type="EMBL" id="ROR95925.1"/>
    </source>
</evidence>
<dbReference type="PANTHER" id="PTHR43065:SF10">
    <property type="entry name" value="PEROXIDE STRESS-ACTIVATED HISTIDINE KINASE MAK3"/>
    <property type="match status" value="1"/>
</dbReference>
<dbReference type="InterPro" id="IPR004358">
    <property type="entry name" value="Sig_transdc_His_kin-like_C"/>
</dbReference>
<gene>
    <name evidence="10" type="ORF">EDD28_0493</name>
</gene>
<dbReference type="AlphaFoldDB" id="A0A3N2D817"/>
<dbReference type="SMART" id="SM00387">
    <property type="entry name" value="HATPase_c"/>
    <property type="match status" value="1"/>
</dbReference>
<evidence type="ECO:0000256" key="5">
    <source>
        <dbReference type="ARBA" id="ARBA00022741"/>
    </source>
</evidence>
<dbReference type="Pfam" id="PF13589">
    <property type="entry name" value="HATPase_c_3"/>
    <property type="match status" value="1"/>
</dbReference>
<keyword evidence="4" id="KW-0808">Transferase</keyword>
<dbReference type="GO" id="GO:0005524">
    <property type="term" value="F:ATP binding"/>
    <property type="evidence" value="ECO:0007669"/>
    <property type="project" value="UniProtKB-KW"/>
</dbReference>
<accession>A0A3N2D817</accession>
<comment type="caution">
    <text evidence="10">The sequence shown here is derived from an EMBL/GenBank/DDBJ whole genome shotgun (WGS) entry which is preliminary data.</text>
</comment>
<evidence type="ECO:0000256" key="8">
    <source>
        <dbReference type="ARBA" id="ARBA00023012"/>
    </source>
</evidence>
<proteinExistence type="predicted"/>
<dbReference type="EC" id="2.7.13.3" evidence="2"/>
<evidence type="ECO:0000256" key="6">
    <source>
        <dbReference type="ARBA" id="ARBA00022777"/>
    </source>
</evidence>
<dbReference type="Gene3D" id="3.30.565.10">
    <property type="entry name" value="Histidine kinase-like ATPase, C-terminal domain"/>
    <property type="match status" value="2"/>
</dbReference>
<dbReference type="PANTHER" id="PTHR43065">
    <property type="entry name" value="SENSOR HISTIDINE KINASE"/>
    <property type="match status" value="1"/>
</dbReference>
<comment type="catalytic activity">
    <reaction evidence="1">
        <text>ATP + protein L-histidine = ADP + protein N-phospho-L-histidine.</text>
        <dbReference type="EC" id="2.7.13.3"/>
    </reaction>
</comment>
<dbReference type="EMBL" id="RKHQ01000001">
    <property type="protein sequence ID" value="ROR95925.1"/>
    <property type="molecule type" value="Genomic_DNA"/>
</dbReference>
<name>A0A3N2D817_9MICO</name>
<organism evidence="10 11">
    <name type="scientific">Salana multivorans</name>
    <dbReference type="NCBI Taxonomy" id="120377"/>
    <lineage>
        <taxon>Bacteria</taxon>
        <taxon>Bacillati</taxon>
        <taxon>Actinomycetota</taxon>
        <taxon>Actinomycetes</taxon>
        <taxon>Micrococcales</taxon>
        <taxon>Beutenbergiaceae</taxon>
        <taxon>Salana</taxon>
    </lineage>
</organism>
<keyword evidence="11" id="KW-1185">Reference proteome</keyword>
<dbReference type="Proteomes" id="UP000275356">
    <property type="component" value="Unassembled WGS sequence"/>
</dbReference>
<feature type="domain" description="Histidine kinase" evidence="9">
    <location>
        <begin position="625"/>
        <end position="733"/>
    </location>
</feature>
<evidence type="ECO:0000256" key="3">
    <source>
        <dbReference type="ARBA" id="ARBA00022553"/>
    </source>
</evidence>
<keyword evidence="7" id="KW-0067">ATP-binding</keyword>
<dbReference type="PROSITE" id="PS50109">
    <property type="entry name" value="HIS_KIN"/>
    <property type="match status" value="1"/>
</dbReference>
<sequence length="733" mass="81891">MTPESTTSVPLRPYARLLTMLGEQLIKNDRIALTELVKNSYDADATKVEIRLEGFGPDLETLPGSHIAVTDNGTGMSANVVREHWLNPATNVKAEKKRKGESRTAGGRVIQGEKGIGRFAMFKLGSSVELTTRSESESLEVSTKLDIGFLDDREGPDDEPTLTYLDELQASVTVRPPIRFTDESEIGSHGTELIIRSLRSSWSWSSLENLHQDLLRLRPLRQLLTGDSGTDQREFVIDYFVNGERPSSLKDPDELLENIAQHAVLKVIGEYDSASNSFTLTVNEEDRTVELTSEEIRGLELYRRVSKERKAHQFKCGDFAFELMVFDLRPSAEAGYQLNPVDKDLIKNHRIYLYRDGVRVLPYGDPDDDWLQLDTIRGTLGANRVLGNDQTIGFVYISQEGNPELRDKTNREGLIDSGDAYRDFLHLLQLLINYLRKGDFGRYLQESRKRSDADKNRAIGAIDKRIEAVRASIKDLPAAKRALDEFVDSYAVERDFMKARVEQSEDLAGVGLSVETASHDVIAASNQAYADGVRLVQQLSAELGLGHEITIRAKALSETLSFIVARLQDVQGLFVSSRRRAKSLDAAQYVRKIRSIYSRTLAEAGIEFEIVGDERLNFVAHEPTLLQVFLNLTDNAVYWLRVGEVEKPRITVTIHAAEGEVVFTDNGPGVAVLDLPYIFEPFFSAKGDEGRGLGLYISRQVAARDGLELGVLEVAEADPRGRIPATFRLRASK</sequence>
<evidence type="ECO:0000256" key="4">
    <source>
        <dbReference type="ARBA" id="ARBA00022679"/>
    </source>
</evidence>
<keyword evidence="6 10" id="KW-0418">Kinase</keyword>
<dbReference type="InterPro" id="IPR005467">
    <property type="entry name" value="His_kinase_dom"/>
</dbReference>